<dbReference type="Gene3D" id="1.10.720.30">
    <property type="entry name" value="SAP domain"/>
    <property type="match status" value="1"/>
</dbReference>
<keyword evidence="5" id="KW-1185">Reference proteome</keyword>
<dbReference type="Proteomes" id="UP001152747">
    <property type="component" value="Unassembled WGS sequence"/>
</dbReference>
<gene>
    <name evidence="4" type="ORF">CAMP_LOCUS17221</name>
</gene>
<dbReference type="PROSITE" id="PS50800">
    <property type="entry name" value="SAP"/>
    <property type="match status" value="1"/>
</dbReference>
<feature type="compositionally biased region" description="Polar residues" evidence="2">
    <location>
        <begin position="338"/>
        <end position="354"/>
    </location>
</feature>
<feature type="region of interest" description="Disordered" evidence="2">
    <location>
        <begin position="324"/>
        <end position="456"/>
    </location>
</feature>
<feature type="region of interest" description="Disordered" evidence="2">
    <location>
        <begin position="703"/>
        <end position="729"/>
    </location>
</feature>
<dbReference type="SMART" id="SM00513">
    <property type="entry name" value="SAP"/>
    <property type="match status" value="1"/>
</dbReference>
<feature type="region of interest" description="Disordered" evidence="2">
    <location>
        <begin position="57"/>
        <end position="106"/>
    </location>
</feature>
<feature type="compositionally biased region" description="Polar residues" evidence="2">
    <location>
        <begin position="651"/>
        <end position="660"/>
    </location>
</feature>
<evidence type="ECO:0000259" key="3">
    <source>
        <dbReference type="PROSITE" id="PS50800"/>
    </source>
</evidence>
<sequence>MEVLNQTHQQHSGGGSNMMQIQTGSTSDRLLTVNNSTGMVEMSVTVPRFTHNNKILHHSHQQHSQQKYTPFKQSMAKDHHHLQQQQNRNLTTTSSSSSLFNDQESSINSSTCNEVIEVQQIPSQQQSPILLQSTPTIVTTTTSNNNVGGGNNGVKQLSDFKVQELKHECKIRNLPVSGAKPQLIERLRPYQKEILESKMQFDIFPQTPSEEVYNMSSSSSPKSNHSSTLVINNFLQQQHQKTEMQKNSQVVQLVDGSGKVLGLARVQYPAQKQMESPINLSPPTPTSSYNNSQQFIQKTDNNIYRFSQLGSGGQFTLASEYSQEEPYNVQKQEDSRNMYVSPNPTVYTHQPQQQKFEECRMLPPQQKMQQQPQVLHKSSMSLQDSPCAADQAGKSPNMPISEQMSSSSSSSCTNTNNSSNIGTTSSFQEIFNDETTRTSTPPHQQQQQQPSTSSMVFDTQKLLSPKTLQIHEEMIREQQKQINEIMTLLGKNQKLLKEQQELILTAKKEQQKYKQKMNKLSVMDQKVVVKSSNDFRQLNRQHIQQFLAHKAQQQQITEHTDEHNRLHKTETRLVEELHVGTAVEDIVRLIKQDARTALLIVSLLHKYRVERDQQHLTSATQLQPKKVKEMSPPLTIPKKKQSVHNMNLNLTNTATISTPTPRKAQKRASTTPQPAPIAPQQPIQRERENVDMEEIFKSVIEDASRSTSKTTSLLHHPQQVQSQPTQITPLSPHVSTMVIQIEESPKVQQQNYEMQYDYDNGIQTQQVQPQIVMENGNMFETEAFPNIDEMVANMNENDDLKINLDSDELATILGDDWINTASRNINNHGQYDPQTPNTSIEQQHRFDEQQNMDWLDQMIQNGSYE</sequence>
<organism evidence="4 5">
    <name type="scientific">Caenorhabditis angaria</name>
    <dbReference type="NCBI Taxonomy" id="860376"/>
    <lineage>
        <taxon>Eukaryota</taxon>
        <taxon>Metazoa</taxon>
        <taxon>Ecdysozoa</taxon>
        <taxon>Nematoda</taxon>
        <taxon>Chromadorea</taxon>
        <taxon>Rhabditida</taxon>
        <taxon>Rhabditina</taxon>
        <taxon>Rhabditomorpha</taxon>
        <taxon>Rhabditoidea</taxon>
        <taxon>Rhabditidae</taxon>
        <taxon>Peloderinae</taxon>
        <taxon>Caenorhabditis</taxon>
    </lineage>
</organism>
<dbReference type="InterPro" id="IPR043451">
    <property type="entry name" value="Myocardin-like"/>
</dbReference>
<feature type="compositionally biased region" description="Low complexity" evidence="2">
    <location>
        <begin position="405"/>
        <end position="426"/>
    </location>
</feature>
<dbReference type="GO" id="GO:0003713">
    <property type="term" value="F:transcription coactivator activity"/>
    <property type="evidence" value="ECO:0007669"/>
    <property type="project" value="TreeGrafter"/>
</dbReference>
<dbReference type="PANTHER" id="PTHR22793">
    <property type="entry name" value="MYOCARDIN-RELATED TRANSCRIPTION FACTOR-RELATED"/>
    <property type="match status" value="1"/>
</dbReference>
<dbReference type="GO" id="GO:0005634">
    <property type="term" value="C:nucleus"/>
    <property type="evidence" value="ECO:0007669"/>
    <property type="project" value="TreeGrafter"/>
</dbReference>
<evidence type="ECO:0000256" key="1">
    <source>
        <dbReference type="SAM" id="Coils"/>
    </source>
</evidence>
<protein>
    <recommendedName>
        <fullName evidence="3">SAP domain-containing protein</fullName>
    </recommendedName>
</protein>
<feature type="compositionally biased region" description="Polar residues" evidence="2">
    <location>
        <begin position="705"/>
        <end position="729"/>
    </location>
</feature>
<accession>A0A9P1N813</accession>
<comment type="caution">
    <text evidence="4">The sequence shown here is derived from an EMBL/GenBank/DDBJ whole genome shotgun (WGS) entry which is preliminary data.</text>
</comment>
<evidence type="ECO:0000313" key="4">
    <source>
        <dbReference type="EMBL" id="CAI5454584.1"/>
    </source>
</evidence>
<dbReference type="Pfam" id="PF02037">
    <property type="entry name" value="SAP"/>
    <property type="match status" value="1"/>
</dbReference>
<feature type="region of interest" description="Disordered" evidence="2">
    <location>
        <begin position="1"/>
        <end position="22"/>
    </location>
</feature>
<feature type="compositionally biased region" description="Low complexity" evidence="2">
    <location>
        <begin position="437"/>
        <end position="454"/>
    </location>
</feature>
<feature type="domain" description="SAP" evidence="3">
    <location>
        <begin position="157"/>
        <end position="191"/>
    </location>
</feature>
<dbReference type="GO" id="GO:0045944">
    <property type="term" value="P:positive regulation of transcription by RNA polymerase II"/>
    <property type="evidence" value="ECO:0007669"/>
    <property type="project" value="TreeGrafter"/>
</dbReference>
<dbReference type="EMBL" id="CANHGI010000006">
    <property type="protein sequence ID" value="CAI5454584.1"/>
    <property type="molecule type" value="Genomic_DNA"/>
</dbReference>
<proteinExistence type="predicted"/>
<dbReference type="PANTHER" id="PTHR22793:SF12">
    <property type="entry name" value="MYOCARDIN-RELATED TRANSCRIPTION FACTOR, ISOFORM H"/>
    <property type="match status" value="1"/>
</dbReference>
<feature type="region of interest" description="Disordered" evidence="2">
    <location>
        <begin position="651"/>
        <end position="687"/>
    </location>
</feature>
<evidence type="ECO:0000313" key="5">
    <source>
        <dbReference type="Proteomes" id="UP001152747"/>
    </source>
</evidence>
<reference evidence="4" key="1">
    <citation type="submission" date="2022-11" db="EMBL/GenBank/DDBJ databases">
        <authorList>
            <person name="Kikuchi T."/>
        </authorList>
    </citation>
    <scope>NUCLEOTIDE SEQUENCE</scope>
    <source>
        <strain evidence="4">PS1010</strain>
    </source>
</reference>
<evidence type="ECO:0000256" key="2">
    <source>
        <dbReference type="SAM" id="MobiDB-lite"/>
    </source>
</evidence>
<dbReference type="AlphaFoldDB" id="A0A9P1N813"/>
<keyword evidence="1" id="KW-0175">Coiled coil</keyword>
<name>A0A9P1N813_9PELO</name>
<dbReference type="SUPFAM" id="SSF68906">
    <property type="entry name" value="SAP domain"/>
    <property type="match status" value="1"/>
</dbReference>
<dbReference type="InterPro" id="IPR036361">
    <property type="entry name" value="SAP_dom_sf"/>
</dbReference>
<dbReference type="InterPro" id="IPR003034">
    <property type="entry name" value="SAP_dom"/>
</dbReference>
<dbReference type="OrthoDB" id="197676at2759"/>
<feature type="compositionally biased region" description="Low complexity" evidence="2">
    <location>
        <begin position="363"/>
        <end position="373"/>
    </location>
</feature>
<feature type="coiled-coil region" evidence="1">
    <location>
        <begin position="468"/>
        <end position="516"/>
    </location>
</feature>
<feature type="compositionally biased region" description="Low complexity" evidence="2">
    <location>
        <begin position="83"/>
        <end position="103"/>
    </location>
</feature>